<gene>
    <name evidence="3" type="ORF">RDB_LOCUS67494</name>
</gene>
<comment type="similarity">
    <text evidence="1">Belongs to the complex I NDUFA12 subunit family.</text>
</comment>
<evidence type="ECO:0000313" key="4">
    <source>
        <dbReference type="Proteomes" id="UP000663861"/>
    </source>
</evidence>
<feature type="compositionally biased region" description="Polar residues" evidence="2">
    <location>
        <begin position="155"/>
        <end position="169"/>
    </location>
</feature>
<evidence type="ECO:0000313" key="3">
    <source>
        <dbReference type="EMBL" id="CAE6460277.1"/>
    </source>
</evidence>
<dbReference type="GO" id="GO:0005739">
    <property type="term" value="C:mitochondrion"/>
    <property type="evidence" value="ECO:0007669"/>
    <property type="project" value="TreeGrafter"/>
</dbReference>
<dbReference type="Proteomes" id="UP000663861">
    <property type="component" value="Unassembled WGS sequence"/>
</dbReference>
<reference evidence="3" key="1">
    <citation type="submission" date="2021-01" db="EMBL/GenBank/DDBJ databases">
        <authorList>
            <person name="Kaushik A."/>
        </authorList>
    </citation>
    <scope>NUCLEOTIDE SEQUENCE</scope>
    <source>
        <strain evidence="3">AG4-RS23</strain>
    </source>
</reference>
<name>A0A8H3BKR7_9AGAM</name>
<dbReference type="InterPro" id="IPR052618">
    <property type="entry name" value="ComplexI_NDUFA12"/>
</dbReference>
<dbReference type="PANTHER" id="PTHR32470:SF2">
    <property type="entry name" value="NADH DEHYDROGENASE [UBIQUINONE] 1 ALPHA SUBCOMPLEX ASSEMBLY FACTOR 2"/>
    <property type="match status" value="1"/>
</dbReference>
<evidence type="ECO:0000256" key="2">
    <source>
        <dbReference type="SAM" id="MobiDB-lite"/>
    </source>
</evidence>
<dbReference type="PANTHER" id="PTHR32470">
    <property type="entry name" value="ADH DEHYDROGENASE [UBIQUINONE] 1 ALPHA SUBCOMPLEX ASSEMBLY FACTOR 2"/>
    <property type="match status" value="1"/>
</dbReference>
<feature type="compositionally biased region" description="Basic and acidic residues" evidence="2">
    <location>
        <begin position="171"/>
        <end position="187"/>
    </location>
</feature>
<protein>
    <recommendedName>
        <fullName evidence="5">NADH dehydrogenase [ubiquinone] 1 alpha subcomplex subunit</fullName>
    </recommendedName>
</protein>
<evidence type="ECO:0000256" key="1">
    <source>
        <dbReference type="ARBA" id="ARBA00007355"/>
    </source>
</evidence>
<dbReference type="GO" id="GO:0045271">
    <property type="term" value="C:respiratory chain complex I"/>
    <property type="evidence" value="ECO:0007669"/>
    <property type="project" value="InterPro"/>
</dbReference>
<dbReference type="AlphaFoldDB" id="A0A8H3BKR7"/>
<feature type="compositionally biased region" description="Polar residues" evidence="2">
    <location>
        <begin position="192"/>
        <end position="202"/>
    </location>
</feature>
<proteinExistence type="inferred from homology"/>
<dbReference type="GO" id="GO:0032981">
    <property type="term" value="P:mitochondrial respiratory chain complex I assembly"/>
    <property type="evidence" value="ECO:0007669"/>
    <property type="project" value="TreeGrafter"/>
</dbReference>
<evidence type="ECO:0008006" key="5">
    <source>
        <dbReference type="Google" id="ProtNLM"/>
    </source>
</evidence>
<feature type="compositionally biased region" description="Polar residues" evidence="2">
    <location>
        <begin position="120"/>
        <end position="132"/>
    </location>
</feature>
<dbReference type="InterPro" id="IPR007763">
    <property type="entry name" value="NDUFA12"/>
</dbReference>
<dbReference type="EMBL" id="CAJMWY010001160">
    <property type="protein sequence ID" value="CAE6460277.1"/>
    <property type="molecule type" value="Genomic_DNA"/>
</dbReference>
<comment type="caution">
    <text evidence="3">The sequence shown here is derived from an EMBL/GenBank/DDBJ whole genome shotgun (WGS) entry which is preliminary data.</text>
</comment>
<accession>A0A8H3BKR7</accession>
<feature type="region of interest" description="Disordered" evidence="2">
    <location>
        <begin position="99"/>
        <end position="202"/>
    </location>
</feature>
<feature type="compositionally biased region" description="Basic and acidic residues" evidence="2">
    <location>
        <begin position="134"/>
        <end position="150"/>
    </location>
</feature>
<sequence>MAAVDYRASAELVKTGNRYYEIPTKRTDLVRPTRRVEYNVTSHDVTQNANRARQLSVQWSSWLSHTRLDPPTFQELQADLLRRQRLQENVRIIEARDREERQRQMIAAQTEPRPARIAGGNTQDGPQNSAGQEQPKDVEDPWEKAKKEAPPEEPTSWQPQITRRNSAGQEQPKDVEDPWEKAKKEAPPEEPTSWQPQITRRR</sequence>
<organism evidence="3 4">
    <name type="scientific">Rhizoctonia solani</name>
    <dbReference type="NCBI Taxonomy" id="456999"/>
    <lineage>
        <taxon>Eukaryota</taxon>
        <taxon>Fungi</taxon>
        <taxon>Dikarya</taxon>
        <taxon>Basidiomycota</taxon>
        <taxon>Agaricomycotina</taxon>
        <taxon>Agaricomycetes</taxon>
        <taxon>Cantharellales</taxon>
        <taxon>Ceratobasidiaceae</taxon>
        <taxon>Rhizoctonia</taxon>
    </lineage>
</organism>
<dbReference type="Pfam" id="PF05071">
    <property type="entry name" value="NDUFA12"/>
    <property type="match status" value="1"/>
</dbReference>